<proteinExistence type="inferred from homology"/>
<evidence type="ECO:0000256" key="3">
    <source>
        <dbReference type="ARBA" id="ARBA00022544"/>
    </source>
</evidence>
<evidence type="ECO:0000256" key="5">
    <source>
        <dbReference type="ARBA" id="ARBA00023136"/>
    </source>
</evidence>
<dbReference type="InterPro" id="IPR008844">
    <property type="entry name" value="Spore_GerAC-like"/>
</dbReference>
<dbReference type="InterPro" id="IPR057336">
    <property type="entry name" value="GerAC_N"/>
</dbReference>
<evidence type="ECO:0000256" key="7">
    <source>
        <dbReference type="ARBA" id="ARBA00023288"/>
    </source>
</evidence>
<reference evidence="10 11" key="1">
    <citation type="submission" date="2022-09" db="EMBL/GenBank/DDBJ databases">
        <authorList>
            <person name="Han X.L."/>
            <person name="Wang Q."/>
            <person name="Lu T."/>
        </authorList>
    </citation>
    <scope>NUCLEOTIDE SEQUENCE [LARGE SCALE GENOMIC DNA]</scope>
    <source>
        <strain evidence="10 11">WQ 127069</strain>
    </source>
</reference>
<dbReference type="RefSeq" id="WP_262684621.1">
    <property type="nucleotide sequence ID" value="NZ_JAOQIO010000044.1"/>
</dbReference>
<dbReference type="Proteomes" id="UP001652445">
    <property type="component" value="Unassembled WGS sequence"/>
</dbReference>
<dbReference type="PROSITE" id="PS51257">
    <property type="entry name" value="PROKAR_LIPOPROTEIN"/>
    <property type="match status" value="1"/>
</dbReference>
<keyword evidence="4" id="KW-0732">Signal</keyword>
<evidence type="ECO:0000256" key="2">
    <source>
        <dbReference type="ARBA" id="ARBA00007886"/>
    </source>
</evidence>
<feature type="domain" description="Spore germination GerAC-like C-terminal" evidence="8">
    <location>
        <begin position="212"/>
        <end position="380"/>
    </location>
</feature>
<comment type="subcellular location">
    <subcellularLocation>
        <location evidence="1">Membrane</location>
        <topology evidence="1">Lipid-anchor</topology>
    </subcellularLocation>
</comment>
<keyword evidence="3" id="KW-0309">Germination</keyword>
<dbReference type="InterPro" id="IPR046953">
    <property type="entry name" value="Spore_GerAC-like_C"/>
</dbReference>
<evidence type="ECO:0000313" key="10">
    <source>
        <dbReference type="EMBL" id="MCU6793317.1"/>
    </source>
</evidence>
<dbReference type="InterPro" id="IPR038501">
    <property type="entry name" value="Spore_GerAC_C_sf"/>
</dbReference>
<dbReference type="Pfam" id="PF25198">
    <property type="entry name" value="Spore_GerAC_N"/>
    <property type="match status" value="1"/>
</dbReference>
<dbReference type="PANTHER" id="PTHR35789">
    <property type="entry name" value="SPORE GERMINATION PROTEIN B3"/>
    <property type="match status" value="1"/>
</dbReference>
<keyword evidence="6" id="KW-0564">Palmitate</keyword>
<name>A0ABT2UHF0_9BACL</name>
<dbReference type="PANTHER" id="PTHR35789:SF1">
    <property type="entry name" value="SPORE GERMINATION PROTEIN B3"/>
    <property type="match status" value="1"/>
</dbReference>
<keyword evidence="11" id="KW-1185">Reference proteome</keyword>
<feature type="domain" description="Spore germination protein N-terminal" evidence="9">
    <location>
        <begin position="23"/>
        <end position="200"/>
    </location>
</feature>
<dbReference type="EMBL" id="JAOQIO010000044">
    <property type="protein sequence ID" value="MCU6793317.1"/>
    <property type="molecule type" value="Genomic_DNA"/>
</dbReference>
<evidence type="ECO:0000256" key="6">
    <source>
        <dbReference type="ARBA" id="ARBA00023139"/>
    </source>
</evidence>
<evidence type="ECO:0000313" key="11">
    <source>
        <dbReference type="Proteomes" id="UP001652445"/>
    </source>
</evidence>
<sequence length="392" mass="43385">MRTRLANGLPAIVIFLLLSGCWDKTELPEHGYVQAVALDLSKEGKVEVTTHFFKPTGGSTEAAGSSAQGKKGLSIRTEADTLFEAVRDIPLHFGRKAKWDHIRVIIIGENMVRQQNIRETLDFFSRDHEPRGTVLILIAKGKAGSYLNIPPFIENTIGQQLREIEEYGAKYSAKTSNIPLLNLSIQLKSETGIAMVPYLQKGGAKKSVTAAGLALLKNGKLYGSILSPENTESLIMLLDHYKKGIVEFNCTNAIGGAANKRESFEIQTLHTVLTPVIRDRSISVGVRIHIQGTVGEMRCSVLKNRADERKYEDKVIEEVAGDIDKVLKLLQTEKVDALGIGDRIYRSHPALWKKLKTGWDEHFANIRFHVSVTVDVLNTGLNTGQPYGKKES</sequence>
<evidence type="ECO:0000256" key="1">
    <source>
        <dbReference type="ARBA" id="ARBA00004635"/>
    </source>
</evidence>
<comment type="caution">
    <text evidence="10">The sequence shown here is derived from an EMBL/GenBank/DDBJ whole genome shotgun (WGS) entry which is preliminary data.</text>
</comment>
<keyword evidence="5" id="KW-0472">Membrane</keyword>
<dbReference type="Gene3D" id="3.30.300.210">
    <property type="entry name" value="Nutrient germinant receptor protein C, domain 3"/>
    <property type="match status" value="1"/>
</dbReference>
<dbReference type="Pfam" id="PF05504">
    <property type="entry name" value="Spore_GerAC"/>
    <property type="match status" value="1"/>
</dbReference>
<evidence type="ECO:0000259" key="9">
    <source>
        <dbReference type="Pfam" id="PF25198"/>
    </source>
</evidence>
<comment type="similarity">
    <text evidence="2">Belongs to the GerABKC lipoprotein family.</text>
</comment>
<evidence type="ECO:0000256" key="4">
    <source>
        <dbReference type="ARBA" id="ARBA00022729"/>
    </source>
</evidence>
<accession>A0ABT2UHF0</accession>
<evidence type="ECO:0000259" key="8">
    <source>
        <dbReference type="Pfam" id="PF05504"/>
    </source>
</evidence>
<gene>
    <name evidence="10" type="ORF">OB236_14470</name>
</gene>
<keyword evidence="7" id="KW-0449">Lipoprotein</keyword>
<dbReference type="NCBIfam" id="TIGR02887">
    <property type="entry name" value="spore_ger_x_C"/>
    <property type="match status" value="1"/>
</dbReference>
<protein>
    <submittedName>
        <fullName evidence="10">Ger(X)C family spore germination protein</fullName>
    </submittedName>
</protein>
<organism evidence="10 11">
    <name type="scientific">Paenibacillus baimaensis</name>
    <dbReference type="NCBI Taxonomy" id="2982185"/>
    <lineage>
        <taxon>Bacteria</taxon>
        <taxon>Bacillati</taxon>
        <taxon>Bacillota</taxon>
        <taxon>Bacilli</taxon>
        <taxon>Bacillales</taxon>
        <taxon>Paenibacillaceae</taxon>
        <taxon>Paenibacillus</taxon>
    </lineage>
</organism>